<evidence type="ECO:0000256" key="2">
    <source>
        <dbReference type="ARBA" id="ARBA00023134"/>
    </source>
</evidence>
<accession>A0A4P2PWW9</accession>
<evidence type="ECO:0000256" key="3">
    <source>
        <dbReference type="SAM" id="Coils"/>
    </source>
</evidence>
<keyword evidence="3" id="KW-0175">Coiled coil</keyword>
<dbReference type="InterPro" id="IPR006762">
    <property type="entry name" value="Gtr1_RagA"/>
</dbReference>
<keyword evidence="1" id="KW-0547">Nucleotide-binding</keyword>
<dbReference type="SUPFAM" id="SSF52540">
    <property type="entry name" value="P-loop containing nucleoside triphosphate hydrolases"/>
    <property type="match status" value="1"/>
</dbReference>
<organism evidence="5 6">
    <name type="scientific">Sorangium cellulosum</name>
    <name type="common">Polyangium cellulosum</name>
    <dbReference type="NCBI Taxonomy" id="56"/>
    <lineage>
        <taxon>Bacteria</taxon>
        <taxon>Pseudomonadati</taxon>
        <taxon>Myxococcota</taxon>
        <taxon>Polyangia</taxon>
        <taxon>Polyangiales</taxon>
        <taxon>Polyangiaceae</taxon>
        <taxon>Sorangium</taxon>
    </lineage>
</organism>
<dbReference type="OrthoDB" id="5506095at2"/>
<dbReference type="Pfam" id="PF04670">
    <property type="entry name" value="Gtr1_RagA"/>
    <property type="match status" value="1"/>
</dbReference>
<feature type="compositionally biased region" description="Low complexity" evidence="4">
    <location>
        <begin position="341"/>
        <end position="351"/>
    </location>
</feature>
<evidence type="ECO:0000256" key="4">
    <source>
        <dbReference type="SAM" id="MobiDB-lite"/>
    </source>
</evidence>
<dbReference type="AlphaFoldDB" id="A0A4P2PWW9"/>
<dbReference type="Gene3D" id="3.40.50.300">
    <property type="entry name" value="P-loop containing nucleotide triphosphate hydrolases"/>
    <property type="match status" value="1"/>
</dbReference>
<dbReference type="EMBL" id="CP012670">
    <property type="protein sequence ID" value="AUX20998.1"/>
    <property type="molecule type" value="Genomic_DNA"/>
</dbReference>
<evidence type="ECO:0000313" key="6">
    <source>
        <dbReference type="Proteomes" id="UP000295781"/>
    </source>
</evidence>
<evidence type="ECO:0000313" key="5">
    <source>
        <dbReference type="EMBL" id="AUX20998.1"/>
    </source>
</evidence>
<gene>
    <name evidence="5" type="ORF">SOCEGT47_014760</name>
</gene>
<proteinExistence type="predicted"/>
<reference evidence="5 6" key="1">
    <citation type="submission" date="2015-09" db="EMBL/GenBank/DDBJ databases">
        <title>Sorangium comparison.</title>
        <authorList>
            <person name="Zaburannyi N."/>
            <person name="Bunk B."/>
            <person name="Overmann J."/>
            <person name="Mueller R."/>
        </authorList>
    </citation>
    <scope>NUCLEOTIDE SEQUENCE [LARGE SCALE GENOMIC DNA]</scope>
    <source>
        <strain evidence="5 6">So ceGT47</strain>
    </source>
</reference>
<feature type="region of interest" description="Disordered" evidence="4">
    <location>
        <begin position="317"/>
        <end position="357"/>
    </location>
</feature>
<dbReference type="GO" id="GO:0005525">
    <property type="term" value="F:GTP binding"/>
    <property type="evidence" value="ECO:0007669"/>
    <property type="project" value="UniProtKB-KW"/>
</dbReference>
<name>A0A4P2PWW9_SORCE</name>
<dbReference type="InterPro" id="IPR027417">
    <property type="entry name" value="P-loop_NTPase"/>
</dbReference>
<evidence type="ECO:0008006" key="7">
    <source>
        <dbReference type="Google" id="ProtNLM"/>
    </source>
</evidence>
<dbReference type="Proteomes" id="UP000295781">
    <property type="component" value="Chromosome"/>
</dbReference>
<feature type="coiled-coil region" evidence="3">
    <location>
        <begin position="27"/>
        <end position="71"/>
    </location>
</feature>
<dbReference type="RefSeq" id="WP_129346375.1">
    <property type="nucleotide sequence ID" value="NZ_CP012670.1"/>
</dbReference>
<feature type="compositionally biased region" description="Pro residues" evidence="4">
    <location>
        <begin position="328"/>
        <end position="340"/>
    </location>
</feature>
<sequence length="357" mass="40430">MVLVLAIVFGLVALASGAGAVFLMMQSAELKRQLKDANQHIEALRQAKGQLDQARSQCAQLQQALDVARGEDRQKVDWLDAQQKEIDWLRTELETRPKITQKRYKILTLGIKWTGKTSLTLKWANPLVDLGTLQGTKIERYERTVSHVLTKEVLTEHVFEIGDWGGEHIVDAQQELIMEEIHGLLMVVDLAGKDGQKIEPARIQEQLREFQPQSLQFFFSPKTLASCKTVVLFINKSDVLSGTPAEVEREARGYYKSLIDSLERYKNTIDVRVLVGSASYGHSTHHLFSHFVERILPKNAYDPQLLQRMKQDVNASSALARTAQLPAPQLPQQPPHPQQPQHPQQAQHPQQVRPNVR</sequence>
<keyword evidence="2" id="KW-0342">GTP-binding</keyword>
<protein>
    <recommendedName>
        <fullName evidence="7">G domain-containing protein</fullName>
    </recommendedName>
</protein>
<evidence type="ECO:0000256" key="1">
    <source>
        <dbReference type="ARBA" id="ARBA00022741"/>
    </source>
</evidence>